<protein>
    <recommendedName>
        <fullName evidence="2">Structural maintenance of chromosomes protein 5</fullName>
    </recommendedName>
</protein>
<dbReference type="PANTHER" id="PTHR45916">
    <property type="entry name" value="STRUCTURAL MAINTENANCE OF CHROMOSOMES PROTEIN 5"/>
    <property type="match status" value="1"/>
</dbReference>
<comment type="similarity">
    <text evidence="1">Belongs to the SMC family. SMC5 subfamily.</text>
</comment>
<dbReference type="RefSeq" id="XP_007413913.1">
    <property type="nucleotide sequence ID" value="XM_007413851.1"/>
</dbReference>
<accession>F4RXW5</accession>
<feature type="compositionally biased region" description="Polar residues" evidence="5">
    <location>
        <begin position="16"/>
        <end position="29"/>
    </location>
</feature>
<evidence type="ECO:0000259" key="6">
    <source>
        <dbReference type="Pfam" id="PF13476"/>
    </source>
</evidence>
<dbReference type="GO" id="GO:0003697">
    <property type="term" value="F:single-stranded DNA binding"/>
    <property type="evidence" value="ECO:0007669"/>
    <property type="project" value="TreeGrafter"/>
</dbReference>
<evidence type="ECO:0000313" key="8">
    <source>
        <dbReference type="Proteomes" id="UP000001072"/>
    </source>
</evidence>
<dbReference type="GO" id="GO:0016887">
    <property type="term" value="F:ATP hydrolysis activity"/>
    <property type="evidence" value="ECO:0007669"/>
    <property type="project" value="InterPro"/>
</dbReference>
<feature type="non-terminal residue" evidence="7">
    <location>
        <position position="1"/>
    </location>
</feature>
<dbReference type="GO" id="GO:0030915">
    <property type="term" value="C:Smc5-Smc6 complex"/>
    <property type="evidence" value="ECO:0007669"/>
    <property type="project" value="TreeGrafter"/>
</dbReference>
<dbReference type="STRING" id="747676.F4RXW5"/>
<proteinExistence type="inferred from homology"/>
<evidence type="ECO:0000256" key="5">
    <source>
        <dbReference type="SAM" id="MobiDB-lite"/>
    </source>
</evidence>
<sequence>MAKRTLRIMDPDDESPTPNRSGEASTRGTNGRHENRHHSDEEDEEAELSAEDDADDEPSGGPRRKKRRGDSEQVTTNGRGNKGKSRASTQRADTVGLSDDVGSDEDGQLETVEEASYAVRHPDGFLPGSIVRLSATNFMTYTEVEFHFGSHLNMIIGPNGTGKSAFMCALALGLGYSPATVLQRVNEVKLYVKNGTNEGSVEIELKGKPGEENIVIKLHLNVETSSRVFEINGKRSTHTKVQEIIRSFNIQVDNLCCFIPQERLREFAAMDPIHTLKATEKCAGHSGLVPWHDVLIEKGRKKISEEAQLERLQEDKQHHDKRLQNMKRDVEILLERQAHQARVSHAVVRSGVMSPIDFFHLSRSKFSSMLYVNANTEP</sequence>
<dbReference type="Gene3D" id="3.40.50.300">
    <property type="entry name" value="P-loop containing nucleotide triphosphate hydrolases"/>
    <property type="match status" value="1"/>
</dbReference>
<dbReference type="GO" id="GO:0005634">
    <property type="term" value="C:nucleus"/>
    <property type="evidence" value="ECO:0007669"/>
    <property type="project" value="TreeGrafter"/>
</dbReference>
<dbReference type="PANTHER" id="PTHR45916:SF1">
    <property type="entry name" value="STRUCTURAL MAINTENANCE OF CHROMOSOMES PROTEIN 5"/>
    <property type="match status" value="1"/>
</dbReference>
<feature type="domain" description="Rad50/SbcC-type AAA" evidence="6">
    <location>
        <begin position="132"/>
        <end position="335"/>
    </location>
</feature>
<evidence type="ECO:0000313" key="7">
    <source>
        <dbReference type="EMBL" id="EGG02800.1"/>
    </source>
</evidence>
<feature type="compositionally biased region" description="Basic and acidic residues" evidence="5">
    <location>
        <begin position="31"/>
        <end position="40"/>
    </location>
</feature>
<dbReference type="GO" id="GO:0000724">
    <property type="term" value="P:double-strand break repair via homologous recombination"/>
    <property type="evidence" value="ECO:0007669"/>
    <property type="project" value="TreeGrafter"/>
</dbReference>
<dbReference type="EMBL" id="GL883128">
    <property type="protein sequence ID" value="EGG02800.1"/>
    <property type="molecule type" value="Genomic_DNA"/>
</dbReference>
<dbReference type="eggNOG" id="KOG0979">
    <property type="taxonomic scope" value="Eukaryota"/>
</dbReference>
<dbReference type="SUPFAM" id="SSF52540">
    <property type="entry name" value="P-loop containing nucleoside triphosphate hydrolases"/>
    <property type="match status" value="1"/>
</dbReference>
<evidence type="ECO:0000256" key="1">
    <source>
        <dbReference type="ARBA" id="ARBA00010171"/>
    </source>
</evidence>
<dbReference type="GeneID" id="18928635"/>
<dbReference type="VEuPathDB" id="FungiDB:MELLADRAFT_49722"/>
<feature type="coiled-coil region" evidence="4">
    <location>
        <begin position="302"/>
        <end position="336"/>
    </location>
</feature>
<evidence type="ECO:0000256" key="3">
    <source>
        <dbReference type="ARBA" id="ARBA00023054"/>
    </source>
</evidence>
<evidence type="ECO:0000256" key="4">
    <source>
        <dbReference type="SAM" id="Coils"/>
    </source>
</evidence>
<dbReference type="AlphaFoldDB" id="F4RXW5"/>
<dbReference type="KEGG" id="mlr:MELLADRAFT_49722"/>
<dbReference type="InterPro" id="IPR038729">
    <property type="entry name" value="Rad50/SbcC_AAA"/>
</dbReference>
<dbReference type="Proteomes" id="UP000001072">
    <property type="component" value="Unassembled WGS sequence"/>
</dbReference>
<evidence type="ECO:0000256" key="2">
    <source>
        <dbReference type="ARBA" id="ARBA00018687"/>
    </source>
</evidence>
<dbReference type="Pfam" id="PF13476">
    <property type="entry name" value="AAA_23"/>
    <property type="match status" value="1"/>
</dbReference>
<name>F4RXW5_MELLP</name>
<dbReference type="HOGENOM" id="CLU_731741_0_0_1"/>
<gene>
    <name evidence="7" type="ORF">MELLADRAFT_49722</name>
</gene>
<feature type="compositionally biased region" description="Acidic residues" evidence="5">
    <location>
        <begin position="41"/>
        <end position="58"/>
    </location>
</feature>
<dbReference type="OrthoDB" id="10254973at2759"/>
<feature type="region of interest" description="Disordered" evidence="5">
    <location>
        <begin position="1"/>
        <end position="106"/>
    </location>
</feature>
<reference evidence="8" key="1">
    <citation type="journal article" date="2011" name="Proc. Natl. Acad. Sci. U.S.A.">
        <title>Obligate biotrophy features unraveled by the genomic analysis of rust fungi.</title>
        <authorList>
            <person name="Duplessis S."/>
            <person name="Cuomo C.A."/>
            <person name="Lin Y.-C."/>
            <person name="Aerts A."/>
            <person name="Tisserant E."/>
            <person name="Veneault-Fourrey C."/>
            <person name="Joly D.L."/>
            <person name="Hacquard S."/>
            <person name="Amselem J."/>
            <person name="Cantarel B.L."/>
            <person name="Chiu R."/>
            <person name="Coutinho P.M."/>
            <person name="Feau N."/>
            <person name="Field M."/>
            <person name="Frey P."/>
            <person name="Gelhaye E."/>
            <person name="Goldberg J."/>
            <person name="Grabherr M.G."/>
            <person name="Kodira C.D."/>
            <person name="Kohler A."/>
            <person name="Kuees U."/>
            <person name="Lindquist E.A."/>
            <person name="Lucas S.M."/>
            <person name="Mago R."/>
            <person name="Mauceli E."/>
            <person name="Morin E."/>
            <person name="Murat C."/>
            <person name="Pangilinan J.L."/>
            <person name="Park R."/>
            <person name="Pearson M."/>
            <person name="Quesneville H."/>
            <person name="Rouhier N."/>
            <person name="Sakthikumar S."/>
            <person name="Salamov A.A."/>
            <person name="Schmutz J."/>
            <person name="Selles B."/>
            <person name="Shapiro H."/>
            <person name="Tanguay P."/>
            <person name="Tuskan G.A."/>
            <person name="Henrissat B."/>
            <person name="Van de Peer Y."/>
            <person name="Rouze P."/>
            <person name="Ellis J.G."/>
            <person name="Dodds P.N."/>
            <person name="Schein J.E."/>
            <person name="Zhong S."/>
            <person name="Hamelin R.C."/>
            <person name="Grigoriev I.V."/>
            <person name="Szabo L.J."/>
            <person name="Martin F."/>
        </authorList>
    </citation>
    <scope>NUCLEOTIDE SEQUENCE [LARGE SCALE GENOMIC DNA]</scope>
    <source>
        <strain evidence="8">98AG31 / pathotype 3-4-7</strain>
    </source>
</reference>
<dbReference type="InterPro" id="IPR027417">
    <property type="entry name" value="P-loop_NTPase"/>
</dbReference>
<dbReference type="InParanoid" id="F4RXW5"/>
<organism evidence="8">
    <name type="scientific">Melampsora larici-populina (strain 98AG31 / pathotype 3-4-7)</name>
    <name type="common">Poplar leaf rust fungus</name>
    <dbReference type="NCBI Taxonomy" id="747676"/>
    <lineage>
        <taxon>Eukaryota</taxon>
        <taxon>Fungi</taxon>
        <taxon>Dikarya</taxon>
        <taxon>Basidiomycota</taxon>
        <taxon>Pucciniomycotina</taxon>
        <taxon>Pucciniomycetes</taxon>
        <taxon>Pucciniales</taxon>
        <taxon>Melampsoraceae</taxon>
        <taxon>Melampsora</taxon>
    </lineage>
</organism>
<keyword evidence="8" id="KW-1185">Reference proteome</keyword>
<keyword evidence="3 4" id="KW-0175">Coiled coil</keyword>